<evidence type="ECO:0000256" key="1">
    <source>
        <dbReference type="ARBA" id="ARBA00022737"/>
    </source>
</evidence>
<reference evidence="5 6" key="1">
    <citation type="submission" date="2024-06" db="EMBL/GenBank/DDBJ databases">
        <title>The Natural Products Discovery Center: Release of the First 8490 Sequenced Strains for Exploring Actinobacteria Biosynthetic Diversity.</title>
        <authorList>
            <person name="Kalkreuter E."/>
            <person name="Kautsar S.A."/>
            <person name="Yang D."/>
            <person name="Bader C.D."/>
            <person name="Teijaro C.N."/>
            <person name="Fluegel L."/>
            <person name="Davis C.M."/>
            <person name="Simpson J.R."/>
            <person name="Lauterbach L."/>
            <person name="Steele A.D."/>
            <person name="Gui C."/>
            <person name="Meng S."/>
            <person name="Li G."/>
            <person name="Viehrig K."/>
            <person name="Ye F."/>
            <person name="Su P."/>
            <person name="Kiefer A.F."/>
            <person name="Nichols A."/>
            <person name="Cepeda A.J."/>
            <person name="Yan W."/>
            <person name="Fan B."/>
            <person name="Jiang Y."/>
            <person name="Adhikari A."/>
            <person name="Zheng C.-J."/>
            <person name="Schuster L."/>
            <person name="Cowan T.M."/>
            <person name="Smanski M.J."/>
            <person name="Chevrette M.G."/>
            <person name="De Carvalho L.P.S."/>
            <person name="Shen B."/>
        </authorList>
    </citation>
    <scope>NUCLEOTIDE SEQUENCE [LARGE SCALE GENOMIC DNA]</scope>
    <source>
        <strain evidence="5 6">NPDC000634</strain>
    </source>
</reference>
<dbReference type="SMART" id="SM00248">
    <property type="entry name" value="ANK"/>
    <property type="match status" value="3"/>
</dbReference>
<dbReference type="InterPro" id="IPR036770">
    <property type="entry name" value="Ankyrin_rpt-contain_sf"/>
</dbReference>
<dbReference type="Pfam" id="PF12796">
    <property type="entry name" value="Ank_2"/>
    <property type="match status" value="1"/>
</dbReference>
<feature type="repeat" description="ANK" evidence="3">
    <location>
        <begin position="41"/>
        <end position="73"/>
    </location>
</feature>
<dbReference type="InterPro" id="IPR002110">
    <property type="entry name" value="Ankyrin_rpt"/>
</dbReference>
<dbReference type="EMBL" id="JBEPCU010000803">
    <property type="protein sequence ID" value="MER6981591.1"/>
    <property type="molecule type" value="Genomic_DNA"/>
</dbReference>
<evidence type="ECO:0000313" key="5">
    <source>
        <dbReference type="EMBL" id="MER6981591.1"/>
    </source>
</evidence>
<keyword evidence="6" id="KW-1185">Reference proteome</keyword>
<dbReference type="PANTHER" id="PTHR24171">
    <property type="entry name" value="ANKYRIN REPEAT DOMAIN-CONTAINING PROTEIN 39-RELATED"/>
    <property type="match status" value="1"/>
</dbReference>
<keyword evidence="2 3" id="KW-0040">ANK repeat</keyword>
<dbReference type="SUPFAM" id="SSF48403">
    <property type="entry name" value="Ankyrin repeat"/>
    <property type="match status" value="1"/>
</dbReference>
<evidence type="ECO:0000256" key="2">
    <source>
        <dbReference type="ARBA" id="ARBA00023043"/>
    </source>
</evidence>
<feature type="region of interest" description="Disordered" evidence="4">
    <location>
        <begin position="99"/>
        <end position="143"/>
    </location>
</feature>
<keyword evidence="1" id="KW-0677">Repeat</keyword>
<protein>
    <submittedName>
        <fullName evidence="5">Ankyrin repeat domain-containing protein</fullName>
    </submittedName>
</protein>
<dbReference type="Proteomes" id="UP001458415">
    <property type="component" value="Unassembled WGS sequence"/>
</dbReference>
<dbReference type="PROSITE" id="PS50088">
    <property type="entry name" value="ANK_REPEAT"/>
    <property type="match status" value="2"/>
</dbReference>
<organism evidence="5 6">
    <name type="scientific">Streptomyces carpinensis</name>
    <dbReference type="NCBI Taxonomy" id="66369"/>
    <lineage>
        <taxon>Bacteria</taxon>
        <taxon>Bacillati</taxon>
        <taxon>Actinomycetota</taxon>
        <taxon>Actinomycetes</taxon>
        <taxon>Kitasatosporales</taxon>
        <taxon>Streptomycetaceae</taxon>
        <taxon>Streptomyces</taxon>
    </lineage>
</organism>
<dbReference type="PANTHER" id="PTHR24171:SF9">
    <property type="entry name" value="ANKYRIN REPEAT DOMAIN-CONTAINING PROTEIN 39"/>
    <property type="match status" value="1"/>
</dbReference>
<evidence type="ECO:0000313" key="6">
    <source>
        <dbReference type="Proteomes" id="UP001458415"/>
    </source>
</evidence>
<evidence type="ECO:0000256" key="4">
    <source>
        <dbReference type="SAM" id="MobiDB-lite"/>
    </source>
</evidence>
<gene>
    <name evidence="5" type="ORF">ABT317_32645</name>
</gene>
<dbReference type="PROSITE" id="PS50297">
    <property type="entry name" value="ANK_REP_REGION"/>
    <property type="match status" value="2"/>
</dbReference>
<feature type="repeat" description="ANK" evidence="3">
    <location>
        <begin position="77"/>
        <end position="109"/>
    </location>
</feature>
<dbReference type="RefSeq" id="WP_086727457.1">
    <property type="nucleotide sequence ID" value="NZ_MUBM01000183.1"/>
</dbReference>
<accession>A0ABV1WBR9</accession>
<comment type="caution">
    <text evidence="5">The sequence shown here is derived from an EMBL/GenBank/DDBJ whole genome shotgun (WGS) entry which is preliminary data.</text>
</comment>
<proteinExistence type="predicted"/>
<dbReference type="Gene3D" id="1.25.40.20">
    <property type="entry name" value="Ankyrin repeat-containing domain"/>
    <property type="match status" value="1"/>
</dbReference>
<name>A0ABV1WBR9_9ACTN</name>
<evidence type="ECO:0000256" key="3">
    <source>
        <dbReference type="PROSITE-ProRule" id="PRU00023"/>
    </source>
</evidence>
<dbReference type="PRINTS" id="PR01415">
    <property type="entry name" value="ANKYRIN"/>
</dbReference>
<sequence>MNQRRRKKLTHHLFQATLAADPARVKALLRAGADPGGGDSDGATPLYLASVQGDAEVVRLLMEAGASPDTESSGAGSEGTPLCAAACWGHTETVRELLTHGADPNLREDRGTGRSPSDWANDGSHTKTAELLIAAGAGPAEAP</sequence>